<gene>
    <name evidence="6" type="ORF">ACGRVM_05175</name>
</gene>
<evidence type="ECO:0000256" key="3">
    <source>
        <dbReference type="ARBA" id="ARBA00022827"/>
    </source>
</evidence>
<protein>
    <submittedName>
        <fullName evidence="6">NAD(P)/FAD-dependent oxidoreductase</fullName>
    </submittedName>
</protein>
<evidence type="ECO:0000259" key="4">
    <source>
        <dbReference type="Pfam" id="PF03486"/>
    </source>
</evidence>
<dbReference type="Gene3D" id="2.40.30.10">
    <property type="entry name" value="Translation factors"/>
    <property type="match status" value="1"/>
</dbReference>
<sequence length="404" mass="43094">MQFDTLILGAGAAGMMCAARAAGRTLVIDHAKAPGEKIRISGGGRCNFTNIHTEPANFLSGNPHFCKSALGRYSPWDFVALVDAHNIAWHEKTLGQLFCDVTAKDIITMLRAEMTRAGSELWLRTEIGEISHDGSAFRVTLSREGRTQDITARNLVLATGGKSIPKMGATGIAYDIARRFGLKVTPTRAGLVPFTFPEGRFAALSGTALPVRAAAGGATFDEAMLFTHRGLSGPAMLQISSYWSEGTPIALDLDPEGRLYETLRAQRTASGRHKLTTELARHLPARLVAALPEQLGMPLEGNLADQNDARLATLCAALRDWQLTPGGTEGYRTAEVTLGGIDTDGIASKTMEARSQPGLYAIGEALDVTGWLGGYNFQWAWASGVAAGQAISARLGAPRPSSSW</sequence>
<dbReference type="RefSeq" id="WP_377168006.1">
    <property type="nucleotide sequence ID" value="NZ_JBHTJC010000001.1"/>
</dbReference>
<reference evidence="6 7" key="1">
    <citation type="submission" date="2024-10" db="EMBL/GenBank/DDBJ databases">
        <authorList>
            <person name="Yang X.-N."/>
        </authorList>
    </citation>
    <scope>NUCLEOTIDE SEQUENCE [LARGE SCALE GENOMIC DNA]</scope>
    <source>
        <strain evidence="6 7">CAU 1059</strain>
    </source>
</reference>
<feature type="domain" description="RsdA/BaiN/AoA(So)-like insert" evidence="5">
    <location>
        <begin position="188"/>
        <end position="336"/>
    </location>
</feature>
<dbReference type="Pfam" id="PF22780">
    <property type="entry name" value="HI0933_like_1st"/>
    <property type="match status" value="1"/>
</dbReference>
<evidence type="ECO:0000313" key="7">
    <source>
        <dbReference type="Proteomes" id="UP001607157"/>
    </source>
</evidence>
<name>A0ABW7I6Z0_9RHOB</name>
<dbReference type="InterPro" id="IPR036188">
    <property type="entry name" value="FAD/NAD-bd_sf"/>
</dbReference>
<dbReference type="Gene3D" id="1.10.8.260">
    <property type="entry name" value="HI0933 insert domain-like"/>
    <property type="match status" value="1"/>
</dbReference>
<keyword evidence="2" id="KW-0285">Flavoprotein</keyword>
<dbReference type="InterPro" id="IPR055178">
    <property type="entry name" value="RsdA/BaiN/AoA(So)-like_dom"/>
</dbReference>
<accession>A0ABW7I6Z0</accession>
<dbReference type="PRINTS" id="PR00368">
    <property type="entry name" value="FADPNR"/>
</dbReference>
<evidence type="ECO:0000256" key="1">
    <source>
        <dbReference type="ARBA" id="ARBA00001974"/>
    </source>
</evidence>
<organism evidence="6 7">
    <name type="scientific">Roseovarius aquimarinus</name>
    <dbReference type="NCBI Taxonomy" id="1229156"/>
    <lineage>
        <taxon>Bacteria</taxon>
        <taxon>Pseudomonadati</taxon>
        <taxon>Pseudomonadota</taxon>
        <taxon>Alphaproteobacteria</taxon>
        <taxon>Rhodobacterales</taxon>
        <taxon>Roseobacteraceae</taxon>
        <taxon>Roseovarius</taxon>
    </lineage>
</organism>
<dbReference type="Pfam" id="PF03486">
    <property type="entry name" value="HI0933_like"/>
    <property type="match status" value="1"/>
</dbReference>
<comment type="caution">
    <text evidence="6">The sequence shown here is derived from an EMBL/GenBank/DDBJ whole genome shotgun (WGS) entry which is preliminary data.</text>
</comment>
<comment type="cofactor">
    <cofactor evidence="1">
        <name>FAD</name>
        <dbReference type="ChEBI" id="CHEBI:57692"/>
    </cofactor>
</comment>
<dbReference type="InterPro" id="IPR023166">
    <property type="entry name" value="BaiN-like_dom_sf"/>
</dbReference>
<dbReference type="EMBL" id="JBIHMM010000001">
    <property type="protein sequence ID" value="MFH0253270.1"/>
    <property type="molecule type" value="Genomic_DNA"/>
</dbReference>
<dbReference type="NCBIfam" id="TIGR00275">
    <property type="entry name" value="aminoacetone oxidase family FAD-binding enzyme"/>
    <property type="match status" value="1"/>
</dbReference>
<feature type="domain" description="RsdA/BaiN/AoA(So)-like Rossmann fold-like" evidence="4">
    <location>
        <begin position="4"/>
        <end position="389"/>
    </location>
</feature>
<dbReference type="SUPFAM" id="SSF51905">
    <property type="entry name" value="FAD/NAD(P)-binding domain"/>
    <property type="match status" value="1"/>
</dbReference>
<evidence type="ECO:0000259" key="5">
    <source>
        <dbReference type="Pfam" id="PF22780"/>
    </source>
</evidence>
<dbReference type="PANTHER" id="PTHR42887:SF2">
    <property type="entry name" value="OS12G0638800 PROTEIN"/>
    <property type="match status" value="1"/>
</dbReference>
<evidence type="ECO:0000313" key="6">
    <source>
        <dbReference type="EMBL" id="MFH0253270.1"/>
    </source>
</evidence>
<dbReference type="Gene3D" id="3.50.50.60">
    <property type="entry name" value="FAD/NAD(P)-binding domain"/>
    <property type="match status" value="1"/>
</dbReference>
<dbReference type="InterPro" id="IPR004792">
    <property type="entry name" value="BaiN-like"/>
</dbReference>
<evidence type="ECO:0000256" key="2">
    <source>
        <dbReference type="ARBA" id="ARBA00022630"/>
    </source>
</evidence>
<keyword evidence="3" id="KW-0274">FAD</keyword>
<dbReference type="PANTHER" id="PTHR42887">
    <property type="entry name" value="OS12G0638800 PROTEIN"/>
    <property type="match status" value="1"/>
</dbReference>
<dbReference type="PRINTS" id="PR00411">
    <property type="entry name" value="PNDRDTASEI"/>
</dbReference>
<proteinExistence type="predicted"/>
<dbReference type="InterPro" id="IPR057661">
    <property type="entry name" value="RsdA/BaiN/AoA(So)_Rossmann"/>
</dbReference>
<dbReference type="Proteomes" id="UP001607157">
    <property type="component" value="Unassembled WGS sequence"/>
</dbReference>
<keyword evidence="7" id="KW-1185">Reference proteome</keyword>
<dbReference type="SUPFAM" id="SSF160996">
    <property type="entry name" value="HI0933 insert domain-like"/>
    <property type="match status" value="1"/>
</dbReference>